<evidence type="ECO:0008006" key="3">
    <source>
        <dbReference type="Google" id="ProtNLM"/>
    </source>
</evidence>
<name>A0A6G1L8P5_9PEZI</name>
<proteinExistence type="predicted"/>
<reference evidence="1" key="1">
    <citation type="journal article" date="2020" name="Stud. Mycol.">
        <title>101 Dothideomycetes genomes: a test case for predicting lifestyles and emergence of pathogens.</title>
        <authorList>
            <person name="Haridas S."/>
            <person name="Albert R."/>
            <person name="Binder M."/>
            <person name="Bloem J."/>
            <person name="Labutti K."/>
            <person name="Salamov A."/>
            <person name="Andreopoulos B."/>
            <person name="Baker S."/>
            <person name="Barry K."/>
            <person name="Bills G."/>
            <person name="Bluhm B."/>
            <person name="Cannon C."/>
            <person name="Castanera R."/>
            <person name="Culley D."/>
            <person name="Daum C."/>
            <person name="Ezra D."/>
            <person name="Gonzalez J."/>
            <person name="Henrissat B."/>
            <person name="Kuo A."/>
            <person name="Liang C."/>
            <person name="Lipzen A."/>
            <person name="Lutzoni F."/>
            <person name="Magnuson J."/>
            <person name="Mondo S."/>
            <person name="Nolan M."/>
            <person name="Ohm R."/>
            <person name="Pangilinan J."/>
            <person name="Park H.-J."/>
            <person name="Ramirez L."/>
            <person name="Alfaro M."/>
            <person name="Sun H."/>
            <person name="Tritt A."/>
            <person name="Yoshinaga Y."/>
            <person name="Zwiers L.-H."/>
            <person name="Turgeon B."/>
            <person name="Goodwin S."/>
            <person name="Spatafora J."/>
            <person name="Crous P."/>
            <person name="Grigoriev I."/>
        </authorList>
    </citation>
    <scope>NUCLEOTIDE SEQUENCE</scope>
    <source>
        <strain evidence="1">CBS 116005</strain>
    </source>
</reference>
<dbReference type="EMBL" id="ML995838">
    <property type="protein sequence ID" value="KAF2768962.1"/>
    <property type="molecule type" value="Genomic_DNA"/>
</dbReference>
<evidence type="ECO:0000313" key="2">
    <source>
        <dbReference type="Proteomes" id="UP000799436"/>
    </source>
</evidence>
<protein>
    <recommendedName>
        <fullName evidence="3">Aminoglycoside phosphotransferase domain-containing protein</fullName>
    </recommendedName>
</protein>
<dbReference type="OrthoDB" id="3645574at2759"/>
<dbReference type="Proteomes" id="UP000799436">
    <property type="component" value="Unassembled WGS sequence"/>
</dbReference>
<dbReference type="InterPro" id="IPR051678">
    <property type="entry name" value="AGP_Transferase"/>
</dbReference>
<dbReference type="InterPro" id="IPR011009">
    <property type="entry name" value="Kinase-like_dom_sf"/>
</dbReference>
<organism evidence="1 2">
    <name type="scientific">Teratosphaeria nubilosa</name>
    <dbReference type="NCBI Taxonomy" id="161662"/>
    <lineage>
        <taxon>Eukaryota</taxon>
        <taxon>Fungi</taxon>
        <taxon>Dikarya</taxon>
        <taxon>Ascomycota</taxon>
        <taxon>Pezizomycotina</taxon>
        <taxon>Dothideomycetes</taxon>
        <taxon>Dothideomycetidae</taxon>
        <taxon>Mycosphaerellales</taxon>
        <taxon>Teratosphaeriaceae</taxon>
        <taxon>Teratosphaeria</taxon>
    </lineage>
</organism>
<evidence type="ECO:0000313" key="1">
    <source>
        <dbReference type="EMBL" id="KAF2768962.1"/>
    </source>
</evidence>
<dbReference type="SUPFAM" id="SSF56112">
    <property type="entry name" value="Protein kinase-like (PK-like)"/>
    <property type="match status" value="1"/>
</dbReference>
<gene>
    <name evidence="1" type="ORF">EJ03DRAFT_351624</name>
</gene>
<dbReference type="PANTHER" id="PTHR21310">
    <property type="entry name" value="AMINOGLYCOSIDE PHOSPHOTRANSFERASE-RELATED-RELATED"/>
    <property type="match status" value="1"/>
</dbReference>
<dbReference type="PANTHER" id="PTHR21310:SF37">
    <property type="entry name" value="AMINOGLYCOSIDE PHOSPHOTRANSFERASE DOMAIN-CONTAINING PROTEIN"/>
    <property type="match status" value="1"/>
</dbReference>
<keyword evidence="2" id="KW-1185">Reference proteome</keyword>
<dbReference type="AlphaFoldDB" id="A0A6G1L8P5"/>
<accession>A0A6G1L8P5</accession>
<sequence length="341" mass="39078">MPHAVGESYAPGTVDEKVRYEAATYVWLERECPMIPIPRLLGMGFPGCQSFMRIENESWLQWTKWQNWTYSSTASYLQDVLAYQDARTQHQPNAILGRNDGIYQLSALVGLRAILPKFFRRESCREQYVMNLCDLHQSNIFVDDDWHITRIIDLEFACSSPIELLHVPHWLTDQGVDQLDGPRGVEYKAAYDQYVDPVAEREVATQGTSTLSQLSRENWSSGRMWRVAALASLNVFPAMFSQHLRPRYFKEWKSDSHAWPLAQLWCENVSEFLDAKARDLQDYETRVREVFAEVAAIQDDQSAAEECLLYDANELAKIEEPPVDAALCAAQDIGVGEELKD</sequence>